<name>A0A7V4DXA4_DICTH</name>
<gene>
    <name evidence="1" type="ORF">ENU78_03525</name>
</gene>
<protein>
    <submittedName>
        <fullName evidence="1">Uncharacterized protein</fullName>
    </submittedName>
</protein>
<organism evidence="1">
    <name type="scientific">Dictyoglomus thermophilum</name>
    <dbReference type="NCBI Taxonomy" id="14"/>
    <lineage>
        <taxon>Bacteria</taxon>
        <taxon>Pseudomonadati</taxon>
        <taxon>Dictyoglomota</taxon>
        <taxon>Dictyoglomia</taxon>
        <taxon>Dictyoglomales</taxon>
        <taxon>Dictyoglomaceae</taxon>
        <taxon>Dictyoglomus</taxon>
    </lineage>
</organism>
<dbReference type="EMBL" id="DTDV01000008">
    <property type="protein sequence ID" value="HGK23507.1"/>
    <property type="molecule type" value="Genomic_DNA"/>
</dbReference>
<evidence type="ECO:0000313" key="1">
    <source>
        <dbReference type="EMBL" id="HGK23507.1"/>
    </source>
</evidence>
<reference evidence="1" key="1">
    <citation type="journal article" date="2020" name="mSystems">
        <title>Genome- and Community-Level Interaction Insights into Carbon Utilization and Element Cycling Functions of Hydrothermarchaeota in Hydrothermal Sediment.</title>
        <authorList>
            <person name="Zhou Z."/>
            <person name="Liu Y."/>
            <person name="Xu W."/>
            <person name="Pan J."/>
            <person name="Luo Z.H."/>
            <person name="Li M."/>
        </authorList>
    </citation>
    <scope>NUCLEOTIDE SEQUENCE [LARGE SCALE GENOMIC DNA]</scope>
    <source>
        <strain evidence="1">SpSt-70</strain>
    </source>
</reference>
<comment type="caution">
    <text evidence="1">The sequence shown here is derived from an EMBL/GenBank/DDBJ whole genome shotgun (WGS) entry which is preliminary data.</text>
</comment>
<proteinExistence type="predicted"/>
<accession>A0A7V4DXA4</accession>
<dbReference type="AlphaFoldDB" id="A0A7V4DXA4"/>
<sequence length="173" mass="19927">MKRSFWSTFLIIFFVLVFFTSLVYAQISIEVIRKDLRDRSSLTSNIWTFGDGGSGYARYVQPDGIVVLLYPSYSGYGILNQKTLNDFFSKIGEAFAATKYPPDTKFNIYVELGKESSLVVRFPAKVMYDFFKEKITRSDFLKQCEIWINGEKAIVEGDIIKVSGGEFRMNFKF</sequence>